<dbReference type="EMBL" id="JANEYT010000018">
    <property type="protein sequence ID" value="MCQ1058375.1"/>
    <property type="molecule type" value="Genomic_DNA"/>
</dbReference>
<organism evidence="1 2">
    <name type="scientific">Photobacterium pectinilyticum</name>
    <dbReference type="NCBI Taxonomy" id="2906793"/>
    <lineage>
        <taxon>Bacteria</taxon>
        <taxon>Pseudomonadati</taxon>
        <taxon>Pseudomonadota</taxon>
        <taxon>Gammaproteobacteria</taxon>
        <taxon>Vibrionales</taxon>
        <taxon>Vibrionaceae</taxon>
        <taxon>Photobacterium</taxon>
    </lineage>
</organism>
<evidence type="ECO:0000313" key="1">
    <source>
        <dbReference type="EMBL" id="MCQ1058375.1"/>
    </source>
</evidence>
<comment type="caution">
    <text evidence="1">The sequence shown here is derived from an EMBL/GenBank/DDBJ whole genome shotgun (WGS) entry which is preliminary data.</text>
</comment>
<accession>A0ABT1N0Z8</accession>
<dbReference type="RefSeq" id="WP_255042252.1">
    <property type="nucleotide sequence ID" value="NZ_JANEYT010000018.1"/>
</dbReference>
<name>A0ABT1N0Z8_9GAMM</name>
<gene>
    <name evidence="1" type="ORF">NHN17_09925</name>
</gene>
<keyword evidence="2" id="KW-1185">Reference proteome</keyword>
<reference evidence="1 2" key="1">
    <citation type="submission" date="2022-07" db="EMBL/GenBank/DDBJ databases">
        <title>Photobacterium pectinilyticum sp. nov., a marine bacterium isolated from surface seawater of Qingdao offshore.</title>
        <authorList>
            <person name="Wang X."/>
        </authorList>
    </citation>
    <scope>NUCLEOTIDE SEQUENCE [LARGE SCALE GENOMIC DNA]</scope>
    <source>
        <strain evidence="1 2">ZSDE20</strain>
    </source>
</reference>
<sequence>MKCLNKLQQMPDLKTAQCYSLVNYHFRNATWVEEVQVNKDKNTLNVVRLDQTGGEPYSEASMFSPQIQVFDDEASLAKYIKFRQGNTKPVFNVLHRGRQIQVFATALPPTMQACLINNAITQPDIIVAQTEDGFVSYDNYGSKPKAIDIDKVVA</sequence>
<evidence type="ECO:0000313" key="2">
    <source>
        <dbReference type="Proteomes" id="UP001524460"/>
    </source>
</evidence>
<protein>
    <submittedName>
        <fullName evidence="1">Uncharacterized protein</fullName>
    </submittedName>
</protein>
<dbReference type="Proteomes" id="UP001524460">
    <property type="component" value="Unassembled WGS sequence"/>
</dbReference>
<proteinExistence type="predicted"/>